<organism evidence="1 2">
    <name type="scientific">Araneus ventricosus</name>
    <name type="common">Orbweaver spider</name>
    <name type="synonym">Epeira ventricosa</name>
    <dbReference type="NCBI Taxonomy" id="182803"/>
    <lineage>
        <taxon>Eukaryota</taxon>
        <taxon>Metazoa</taxon>
        <taxon>Ecdysozoa</taxon>
        <taxon>Arthropoda</taxon>
        <taxon>Chelicerata</taxon>
        <taxon>Arachnida</taxon>
        <taxon>Araneae</taxon>
        <taxon>Araneomorphae</taxon>
        <taxon>Entelegynae</taxon>
        <taxon>Araneoidea</taxon>
        <taxon>Araneidae</taxon>
        <taxon>Araneus</taxon>
    </lineage>
</organism>
<dbReference type="AlphaFoldDB" id="A0A4Y2K725"/>
<dbReference type="PANTHER" id="PTHR46601">
    <property type="entry name" value="ULP_PROTEASE DOMAIN-CONTAINING PROTEIN"/>
    <property type="match status" value="1"/>
</dbReference>
<evidence type="ECO:0000313" key="1">
    <source>
        <dbReference type="EMBL" id="GBM98024.1"/>
    </source>
</evidence>
<dbReference type="OrthoDB" id="10062343at2759"/>
<comment type="caution">
    <text evidence="1">The sequence shown here is derived from an EMBL/GenBank/DDBJ whole genome shotgun (WGS) entry which is preliminary data.</text>
</comment>
<sequence>MSQQPTFRAYLSPQALGKAVRKIKKSLPSSPRKEQVVVEKIASQVGLLIPSTKPQKKNGLIFCKWNFIASYHGKGHHDGIGAVLKHHVWKKVLQGQTIIKSVIEFFKVDAADINIKCLFVEDKEILIELAAIEKGFESINELKGIQSCYFIKKAGSSSINMFLNTGDDIPFKTKVRILESKVNGFSKSNVTFIELEKYFNVYYDDNWYIG</sequence>
<dbReference type="EMBL" id="BGPR01004288">
    <property type="protein sequence ID" value="GBM98024.1"/>
    <property type="molecule type" value="Genomic_DNA"/>
</dbReference>
<keyword evidence="2" id="KW-1185">Reference proteome</keyword>
<evidence type="ECO:0000313" key="2">
    <source>
        <dbReference type="Proteomes" id="UP000499080"/>
    </source>
</evidence>
<dbReference type="Proteomes" id="UP000499080">
    <property type="component" value="Unassembled WGS sequence"/>
</dbReference>
<accession>A0A4Y2K725</accession>
<protein>
    <submittedName>
        <fullName evidence="1">Uncharacterized protein</fullName>
    </submittedName>
</protein>
<name>A0A4Y2K725_ARAVE</name>
<dbReference type="PANTHER" id="PTHR46601:SF1">
    <property type="entry name" value="ADF-H DOMAIN-CONTAINING PROTEIN"/>
    <property type="match status" value="1"/>
</dbReference>
<reference evidence="1 2" key="1">
    <citation type="journal article" date="2019" name="Sci. Rep.">
        <title>Orb-weaving spider Araneus ventricosus genome elucidates the spidroin gene catalogue.</title>
        <authorList>
            <person name="Kono N."/>
            <person name="Nakamura H."/>
            <person name="Ohtoshi R."/>
            <person name="Moran D.A.P."/>
            <person name="Shinohara A."/>
            <person name="Yoshida Y."/>
            <person name="Fujiwara M."/>
            <person name="Mori M."/>
            <person name="Tomita M."/>
            <person name="Arakawa K."/>
        </authorList>
    </citation>
    <scope>NUCLEOTIDE SEQUENCE [LARGE SCALE GENOMIC DNA]</scope>
</reference>
<proteinExistence type="predicted"/>
<gene>
    <name evidence="1" type="ORF">AVEN_151116_1</name>
</gene>